<dbReference type="InterPro" id="IPR011004">
    <property type="entry name" value="Trimer_LpxA-like_sf"/>
</dbReference>
<keyword evidence="4" id="KW-0012">Acyltransferase</keyword>
<feature type="domain" description="PglD N-terminal" evidence="3">
    <location>
        <begin position="3"/>
        <end position="81"/>
    </location>
</feature>
<dbReference type="RefSeq" id="WP_183252852.1">
    <property type="nucleotide sequence ID" value="NZ_JACHEP010000004.1"/>
</dbReference>
<name>A0A7W8IPC8_9BACL</name>
<proteinExistence type="predicted"/>
<gene>
    <name evidence="4" type="ORF">HNQ34_001369</name>
</gene>
<dbReference type="Pfam" id="PF00132">
    <property type="entry name" value="Hexapep"/>
    <property type="match status" value="1"/>
</dbReference>
<reference evidence="4 5" key="1">
    <citation type="submission" date="2020-08" db="EMBL/GenBank/DDBJ databases">
        <title>Genomic Encyclopedia of Type Strains, Phase IV (KMG-IV): sequencing the most valuable type-strain genomes for metagenomic binning, comparative biology and taxonomic classification.</title>
        <authorList>
            <person name="Goeker M."/>
        </authorList>
    </citation>
    <scope>NUCLEOTIDE SEQUENCE [LARGE SCALE GENOMIC DNA]</scope>
    <source>
        <strain evidence="4 5">DSM 16325</strain>
    </source>
</reference>
<dbReference type="InterPro" id="IPR041561">
    <property type="entry name" value="PglD_N"/>
</dbReference>
<evidence type="ECO:0000313" key="5">
    <source>
        <dbReference type="Proteomes" id="UP000520011"/>
    </source>
</evidence>
<dbReference type="Proteomes" id="UP000520011">
    <property type="component" value="Unassembled WGS sequence"/>
</dbReference>
<organism evidence="4 5">
    <name type="scientific">Anoxybacteroides tepidamans</name>
    <dbReference type="NCBI Taxonomy" id="265948"/>
    <lineage>
        <taxon>Bacteria</taxon>
        <taxon>Bacillati</taxon>
        <taxon>Bacillota</taxon>
        <taxon>Bacilli</taxon>
        <taxon>Bacillales</taxon>
        <taxon>Anoxybacillaceae</taxon>
        <taxon>Anoxybacteroides</taxon>
    </lineage>
</organism>
<dbReference type="AlphaFoldDB" id="A0A7W8IPC8"/>
<dbReference type="Gene3D" id="3.40.50.20">
    <property type="match status" value="1"/>
</dbReference>
<dbReference type="Gene3D" id="2.160.10.10">
    <property type="entry name" value="Hexapeptide repeat proteins"/>
    <property type="match status" value="1"/>
</dbReference>
<dbReference type="InterPro" id="IPR020019">
    <property type="entry name" value="AcTrfase_PglD-like"/>
</dbReference>
<protein>
    <submittedName>
        <fullName evidence="4">Sugar O-acyltransferase (Sialic acid O-acetyltransferase NeuD family)</fullName>
    </submittedName>
</protein>
<dbReference type="Pfam" id="PF17836">
    <property type="entry name" value="PglD_N"/>
    <property type="match status" value="1"/>
</dbReference>
<sequence length="218" mass="23408">MKKIVVFGSGGHAKVVIDIVGKSEKYSLYGVIDGFRSRNEEFCGYKILGDESSLLNLNEEIYGGIVAIGDNWVRRKVVEKVIYIIPNFKFISLIHPSAVIGDRVKIGDGTVVMGGVVINSDTVIGEHCIINTKSSIDHDCLIGNYVSIAPGVTLAGNVKIGDYSAISLGANVIHSINIGEHTLIGAGATVIKDIESYVVAYGTPAKIIRSRKIGEKYL</sequence>
<accession>A0A7W8IPC8</accession>
<dbReference type="InterPro" id="IPR050179">
    <property type="entry name" value="Trans_hexapeptide_repeat"/>
</dbReference>
<evidence type="ECO:0000259" key="3">
    <source>
        <dbReference type="Pfam" id="PF17836"/>
    </source>
</evidence>
<feature type="site" description="Increases basicity of active site His" evidence="1">
    <location>
        <position position="139"/>
    </location>
</feature>
<dbReference type="EMBL" id="JACHEP010000004">
    <property type="protein sequence ID" value="MBB5324276.1"/>
    <property type="molecule type" value="Genomic_DNA"/>
</dbReference>
<feature type="binding site" evidence="2">
    <location>
        <position position="69"/>
    </location>
    <ligand>
        <name>substrate</name>
    </ligand>
</feature>
<evidence type="ECO:0000256" key="1">
    <source>
        <dbReference type="PIRSR" id="PIRSR620019-1"/>
    </source>
</evidence>
<dbReference type="CDD" id="cd03360">
    <property type="entry name" value="LbH_AT_putative"/>
    <property type="match status" value="1"/>
</dbReference>
<dbReference type="PANTHER" id="PTHR43300:SF7">
    <property type="entry name" value="UDP-N-ACETYLBACILLOSAMINE N-ACETYLTRANSFERASE"/>
    <property type="match status" value="1"/>
</dbReference>
<keyword evidence="4" id="KW-0808">Transferase</keyword>
<dbReference type="GO" id="GO:0016746">
    <property type="term" value="F:acyltransferase activity"/>
    <property type="evidence" value="ECO:0007669"/>
    <property type="project" value="UniProtKB-KW"/>
</dbReference>
<dbReference type="PANTHER" id="PTHR43300">
    <property type="entry name" value="ACETYLTRANSFERASE"/>
    <property type="match status" value="1"/>
</dbReference>
<dbReference type="InterPro" id="IPR001451">
    <property type="entry name" value="Hexapep"/>
</dbReference>
<comment type="caution">
    <text evidence="4">The sequence shown here is derived from an EMBL/GenBank/DDBJ whole genome shotgun (WGS) entry which is preliminary data.</text>
</comment>
<evidence type="ECO:0000313" key="4">
    <source>
        <dbReference type="EMBL" id="MBB5324276.1"/>
    </source>
</evidence>
<dbReference type="NCBIfam" id="TIGR03570">
    <property type="entry name" value="NeuD_NnaD"/>
    <property type="match status" value="1"/>
</dbReference>
<feature type="active site" description="Proton acceptor" evidence="1">
    <location>
        <position position="138"/>
    </location>
</feature>
<evidence type="ECO:0000256" key="2">
    <source>
        <dbReference type="PIRSR" id="PIRSR620019-2"/>
    </source>
</evidence>
<dbReference type="SUPFAM" id="SSF51161">
    <property type="entry name" value="Trimeric LpxA-like enzymes"/>
    <property type="match status" value="1"/>
</dbReference>
<keyword evidence="5" id="KW-1185">Reference proteome</keyword>